<feature type="region of interest" description="Disordered" evidence="1">
    <location>
        <begin position="374"/>
        <end position="437"/>
    </location>
</feature>
<name>A0A2G5H7S6_CERBT</name>
<dbReference type="EMBL" id="LKMD01000108">
    <property type="protein sequence ID" value="PIA88591.1"/>
    <property type="molecule type" value="Genomic_DNA"/>
</dbReference>
<evidence type="ECO:0000256" key="1">
    <source>
        <dbReference type="SAM" id="MobiDB-lite"/>
    </source>
</evidence>
<protein>
    <submittedName>
        <fullName evidence="2">Uncharacterized protein</fullName>
    </submittedName>
</protein>
<feature type="compositionally biased region" description="Basic residues" evidence="1">
    <location>
        <begin position="406"/>
        <end position="415"/>
    </location>
</feature>
<evidence type="ECO:0000313" key="3">
    <source>
        <dbReference type="EMBL" id="WPB02739.1"/>
    </source>
</evidence>
<gene>
    <name evidence="2" type="ORF">CB0940_06824</name>
    <name evidence="3" type="ORF">RHO25_007375</name>
</gene>
<feature type="region of interest" description="Disordered" evidence="1">
    <location>
        <begin position="293"/>
        <end position="343"/>
    </location>
</feature>
<feature type="compositionally biased region" description="Basic and acidic residues" evidence="1">
    <location>
        <begin position="293"/>
        <end position="312"/>
    </location>
</feature>
<feature type="compositionally biased region" description="Basic and acidic residues" evidence="1">
    <location>
        <begin position="162"/>
        <end position="173"/>
    </location>
</feature>
<dbReference type="Proteomes" id="UP000230605">
    <property type="component" value="Chromosome 5"/>
</dbReference>
<reference evidence="2 4" key="1">
    <citation type="submission" date="2015-10" db="EMBL/GenBank/DDBJ databases">
        <title>The cercosporin biosynthetic gene cluster was horizontally transferred to several fungal lineages and shown to be expanded in Cercospora beticola based on microsynteny with recipient genomes.</title>
        <authorList>
            <person name="De Jonge R."/>
            <person name="Ebert M.K."/>
            <person name="Suttle J.C."/>
            <person name="Jurick Ii W.M."/>
            <person name="Secor G.A."/>
            <person name="Thomma B.P."/>
            <person name="Van De Peer Y."/>
            <person name="Bolton M.D."/>
        </authorList>
    </citation>
    <scope>NUCLEOTIDE SEQUENCE [LARGE SCALE GENOMIC DNA]</scope>
    <source>
        <strain evidence="2 4">09-40</strain>
    </source>
</reference>
<proteinExistence type="predicted"/>
<dbReference type="AlphaFoldDB" id="A0A2G5H7S6"/>
<evidence type="ECO:0000313" key="2">
    <source>
        <dbReference type="EMBL" id="PIA88591.1"/>
    </source>
</evidence>
<feature type="region of interest" description="Disordered" evidence="1">
    <location>
        <begin position="162"/>
        <end position="184"/>
    </location>
</feature>
<accession>A0A2G5H7S6</accession>
<sequence length="450" mass="50174">MGQDLFRWDEGGVLKHHCPICSTPLSHDKCRTTCLGKHVEWCHRYHSLFRVNWASRCAACKTADEQHEKRHRDIAEILHRIKQLRAEKEAAALALSTPRAPRILLTADALQNIADPATLTPSSSTPKATKKEKKAAKKAAKALERDKVVTTADIERVAELLHPEPEKEAVKAEDEGEGTPEDEDIKWNLSFNYSTFNTKSLRHDYIARDRTDQYEVSEDQVRSILEKMEVNTNVNGKEGELIVDLIKAIKSDLQCFHEELETTARSKAGFWRWANKKHYRALMDRGKEWDDKHKPIERKDSDAALEERRGSSDDPDPNAAHEEDDDSGESSRRSSVNVPSLTNSAGTVDETVLTAPFILQDPDASKALAALGLDAPKKLETPKKTPAKTPQKNLPAEDEWTQVGKKPLKLAKPTKGRISLSGNGGLKHLAPTKPKGTFGVLSWADTAKGQ</sequence>
<evidence type="ECO:0000313" key="5">
    <source>
        <dbReference type="Proteomes" id="UP001302367"/>
    </source>
</evidence>
<dbReference type="EMBL" id="CP134188">
    <property type="protein sequence ID" value="WPB02739.1"/>
    <property type="molecule type" value="Genomic_DNA"/>
</dbReference>
<reference evidence="3 5" key="2">
    <citation type="submission" date="2023-09" db="EMBL/GenBank/DDBJ databases">
        <title>Complete-Gapless Cercospora beticola genome.</title>
        <authorList>
            <person name="Wyatt N.A."/>
            <person name="Spanner R.E."/>
            <person name="Bolton M.D."/>
        </authorList>
    </citation>
    <scope>NUCLEOTIDE SEQUENCE [LARGE SCALE GENOMIC DNA]</scope>
    <source>
        <strain evidence="3">Cb09-40</strain>
    </source>
</reference>
<evidence type="ECO:0000313" key="4">
    <source>
        <dbReference type="Proteomes" id="UP000230605"/>
    </source>
</evidence>
<dbReference type="OrthoDB" id="3642840at2759"/>
<keyword evidence="5" id="KW-1185">Reference proteome</keyword>
<dbReference type="Proteomes" id="UP001302367">
    <property type="component" value="Chromosome 5"/>
</dbReference>
<organism evidence="2 4">
    <name type="scientific">Cercospora beticola</name>
    <name type="common">Sugarbeet leaf spot fungus</name>
    <dbReference type="NCBI Taxonomy" id="122368"/>
    <lineage>
        <taxon>Eukaryota</taxon>
        <taxon>Fungi</taxon>
        <taxon>Dikarya</taxon>
        <taxon>Ascomycota</taxon>
        <taxon>Pezizomycotina</taxon>
        <taxon>Dothideomycetes</taxon>
        <taxon>Dothideomycetidae</taxon>
        <taxon>Mycosphaerellales</taxon>
        <taxon>Mycosphaerellaceae</taxon>
        <taxon>Cercospora</taxon>
    </lineage>
</organism>
<feature type="compositionally biased region" description="Acidic residues" evidence="1">
    <location>
        <begin position="174"/>
        <end position="184"/>
    </location>
</feature>